<dbReference type="Proteomes" id="UP000694402">
    <property type="component" value="Unassembled WGS sequence"/>
</dbReference>
<reference evidence="1" key="2">
    <citation type="submission" date="2025-08" db="UniProtKB">
        <authorList>
            <consortium name="Ensembl"/>
        </authorList>
    </citation>
    <scope>IDENTIFICATION</scope>
</reference>
<reference evidence="1" key="3">
    <citation type="submission" date="2025-09" db="UniProtKB">
        <authorList>
            <consortium name="Ensembl"/>
        </authorList>
    </citation>
    <scope>IDENTIFICATION</scope>
</reference>
<protein>
    <submittedName>
        <fullName evidence="1">Uncharacterized protein</fullName>
    </submittedName>
</protein>
<accession>A0A8C8GDI1</accession>
<organism evidence="1 2">
    <name type="scientific">Oncorhynchus tshawytscha</name>
    <name type="common">Chinook salmon</name>
    <name type="synonym">Salmo tshawytscha</name>
    <dbReference type="NCBI Taxonomy" id="74940"/>
    <lineage>
        <taxon>Eukaryota</taxon>
        <taxon>Metazoa</taxon>
        <taxon>Chordata</taxon>
        <taxon>Craniata</taxon>
        <taxon>Vertebrata</taxon>
        <taxon>Euteleostomi</taxon>
        <taxon>Actinopterygii</taxon>
        <taxon>Neopterygii</taxon>
        <taxon>Teleostei</taxon>
        <taxon>Protacanthopterygii</taxon>
        <taxon>Salmoniformes</taxon>
        <taxon>Salmonidae</taxon>
        <taxon>Salmoninae</taxon>
        <taxon>Oncorhynchus</taxon>
    </lineage>
</organism>
<dbReference type="InterPro" id="IPR019169">
    <property type="entry name" value="Transmembrane_26"/>
</dbReference>
<reference evidence="2" key="1">
    <citation type="journal article" date="2018" name="PLoS ONE">
        <title>Chinook salmon (Oncorhynchus tshawytscha) genome and transcriptome.</title>
        <authorList>
            <person name="Christensen K.A."/>
            <person name="Leong J.S."/>
            <person name="Sakhrani D."/>
            <person name="Biagi C.A."/>
            <person name="Minkley D.R."/>
            <person name="Withler R.E."/>
            <person name="Rondeau E.B."/>
            <person name="Koop B.F."/>
            <person name="Devlin R.H."/>
        </authorList>
    </citation>
    <scope>NUCLEOTIDE SEQUENCE [LARGE SCALE GENOMIC DNA]</scope>
</reference>
<name>A0A8C8GDI1_ONCTS</name>
<sequence length="341" mass="38262">MMSLLTETQRWNNFSIHPNDAESASHHIASYVRRGMLRRKLTPGPSLPLTLKFSPHGEGFVLPHGFLYLSAVIPSIWFLELSLLQYKLPVNISSSLELEELQAHIPISVVGVTPQNAQQLSWKVDIKVSSNLIQTMLIVLVLGRWLTPKGDMARDQLSQLLMAYMGLGADILDIFDTFTEPDVKTNRAVIDIGLALFSWALMHFPLWSLSQGVSMAVVEGMPGTPSSCCPGLCCSREVWRMLLTVGHQDGPFLVYRLYLMIRKNVLNQLMIFFTCKNILVVLLEVYRIFVVHDSTLRGNLLHTPGVKLNRSANSIISSSKVYHEETLVFGGGSMPRSRVYH</sequence>
<evidence type="ECO:0000313" key="2">
    <source>
        <dbReference type="Proteomes" id="UP000694402"/>
    </source>
</evidence>
<dbReference type="Ensembl" id="ENSOTST00005123076.1">
    <property type="protein sequence ID" value="ENSOTSP00005106683.1"/>
    <property type="gene ID" value="ENSOTSG00005069496.1"/>
</dbReference>
<evidence type="ECO:0000313" key="1">
    <source>
        <dbReference type="Ensembl" id="ENSOTSP00005106683.1"/>
    </source>
</evidence>
<dbReference type="GeneTree" id="ENSGT00390000014794"/>
<dbReference type="PANTHER" id="PTHR22168:SF7">
    <property type="entry name" value="TRANSMEMBRANE PROTEIN 26-LIKE"/>
    <property type="match status" value="1"/>
</dbReference>
<dbReference type="Pfam" id="PF09772">
    <property type="entry name" value="Tmem26"/>
    <property type="match status" value="1"/>
</dbReference>
<dbReference type="AlphaFoldDB" id="A0A8C8GDI1"/>
<dbReference type="PANTHER" id="PTHR22168">
    <property type="entry name" value="TMEM26 PROTEIN"/>
    <property type="match status" value="1"/>
</dbReference>
<proteinExistence type="predicted"/>
<keyword evidence="2" id="KW-1185">Reference proteome</keyword>